<organism evidence="1 2">
    <name type="scientific">Meloidogyne enterolobii</name>
    <name type="common">Root-knot nematode worm</name>
    <name type="synonym">Meloidogyne mayaguensis</name>
    <dbReference type="NCBI Taxonomy" id="390850"/>
    <lineage>
        <taxon>Eukaryota</taxon>
        <taxon>Metazoa</taxon>
        <taxon>Ecdysozoa</taxon>
        <taxon>Nematoda</taxon>
        <taxon>Chromadorea</taxon>
        <taxon>Rhabditida</taxon>
        <taxon>Tylenchina</taxon>
        <taxon>Tylenchomorpha</taxon>
        <taxon>Tylenchoidea</taxon>
        <taxon>Meloidogynidae</taxon>
        <taxon>Meloidogyninae</taxon>
        <taxon>Meloidogyne</taxon>
    </lineage>
</organism>
<sequence>MQNEFDRNFCQLFDKDVNIEQLEFKNANFPYFFIRFVSSIKELKGKELVERNKKAKGSSFKDYLEVKL</sequence>
<dbReference type="EMBL" id="CAVMJV010000040">
    <property type="protein sequence ID" value="CAK5079977.1"/>
    <property type="molecule type" value="Genomic_DNA"/>
</dbReference>
<reference evidence="1" key="1">
    <citation type="submission" date="2023-11" db="EMBL/GenBank/DDBJ databases">
        <authorList>
            <person name="Poullet M."/>
        </authorList>
    </citation>
    <scope>NUCLEOTIDE SEQUENCE</scope>
    <source>
        <strain evidence="1">E1834</strain>
    </source>
</reference>
<dbReference type="Proteomes" id="UP001497535">
    <property type="component" value="Unassembled WGS sequence"/>
</dbReference>
<proteinExistence type="predicted"/>
<evidence type="ECO:0000313" key="2">
    <source>
        <dbReference type="Proteomes" id="UP001497535"/>
    </source>
</evidence>
<accession>A0ACB0ZLL3</accession>
<evidence type="ECO:0000313" key="1">
    <source>
        <dbReference type="EMBL" id="CAK5079977.1"/>
    </source>
</evidence>
<protein>
    <submittedName>
        <fullName evidence="1">Uncharacterized protein</fullName>
    </submittedName>
</protein>
<name>A0ACB0ZLL3_MELEN</name>
<keyword evidence="2" id="KW-1185">Reference proteome</keyword>
<comment type="caution">
    <text evidence="1">The sequence shown here is derived from an EMBL/GenBank/DDBJ whole genome shotgun (WGS) entry which is preliminary data.</text>
</comment>
<gene>
    <name evidence="1" type="ORF">MENTE1834_LOCUS27126</name>
</gene>